<organism evidence="8">
    <name type="scientific">marine metagenome</name>
    <dbReference type="NCBI Taxonomy" id="408172"/>
    <lineage>
        <taxon>unclassified sequences</taxon>
        <taxon>metagenomes</taxon>
        <taxon>ecological metagenomes</taxon>
    </lineage>
</organism>
<dbReference type="Gene3D" id="3.40.720.10">
    <property type="entry name" value="Alkaline Phosphatase, subunit A"/>
    <property type="match status" value="1"/>
</dbReference>
<dbReference type="GO" id="GO:0004423">
    <property type="term" value="F:iduronate-2-sulfatase activity"/>
    <property type="evidence" value="ECO:0007669"/>
    <property type="project" value="InterPro"/>
</dbReference>
<keyword evidence="6" id="KW-0106">Calcium</keyword>
<name>A0A382MAR8_9ZZZZ</name>
<dbReference type="InterPro" id="IPR035874">
    <property type="entry name" value="IDS"/>
</dbReference>
<dbReference type="InterPro" id="IPR000917">
    <property type="entry name" value="Sulfatase_N"/>
</dbReference>
<comment type="cofactor">
    <cofactor evidence="1">
        <name>Ca(2+)</name>
        <dbReference type="ChEBI" id="CHEBI:29108"/>
    </cofactor>
</comment>
<keyword evidence="4" id="KW-0732">Signal</keyword>
<keyword evidence="3" id="KW-0479">Metal-binding</keyword>
<evidence type="ECO:0000259" key="7">
    <source>
        <dbReference type="Pfam" id="PF00884"/>
    </source>
</evidence>
<accession>A0A382MAR8</accession>
<dbReference type="Pfam" id="PF00884">
    <property type="entry name" value="Sulfatase"/>
    <property type="match status" value="1"/>
</dbReference>
<dbReference type="EMBL" id="UINC01092238">
    <property type="protein sequence ID" value="SVC45648.1"/>
    <property type="molecule type" value="Genomic_DNA"/>
</dbReference>
<sequence length="366" mass="41061">MTFSKKPCLVLLSLLLGSLSLVAKRPNVLFIAVDDMNDWIGCHGTTPAAITPNIDRLAERGVNFTNAHTAGVFCAPSRAAIFSGQFASTTGCYDSALYFVDHPGIRPLQDSFQKAGYRTMGTGKLFHHPAGAVDMRGWDEFRVRTQRQRETGYPMDSWSDEVPFPDPRPYGTYQRTPGAPKTNSGFMEFGPVPNNREKELADTMRAQWAVDQLGKKWDQPFFLAVGLYAPHFPNYCPQKYFDLYEREKIELPPYKADDLDDLPENIRRQKTNRSRIHKRLVELGAVKEALHGYLACMSYADAQIGRVLDALDASPYAKDTIVVLWSDHGYHHGEKGDWGKHTLWERTSNVPFVWAGPGVAKGATSD</sequence>
<dbReference type="AlphaFoldDB" id="A0A382MAR8"/>
<dbReference type="GO" id="GO:0005737">
    <property type="term" value="C:cytoplasm"/>
    <property type="evidence" value="ECO:0007669"/>
    <property type="project" value="TreeGrafter"/>
</dbReference>
<proteinExistence type="inferred from homology"/>
<evidence type="ECO:0000256" key="2">
    <source>
        <dbReference type="ARBA" id="ARBA00008779"/>
    </source>
</evidence>
<gene>
    <name evidence="8" type="ORF">METZ01_LOCUS298502</name>
</gene>
<evidence type="ECO:0000256" key="5">
    <source>
        <dbReference type="ARBA" id="ARBA00022801"/>
    </source>
</evidence>
<dbReference type="GO" id="GO:0046872">
    <property type="term" value="F:metal ion binding"/>
    <property type="evidence" value="ECO:0007669"/>
    <property type="project" value="UniProtKB-KW"/>
</dbReference>
<evidence type="ECO:0000256" key="1">
    <source>
        <dbReference type="ARBA" id="ARBA00001913"/>
    </source>
</evidence>
<feature type="non-terminal residue" evidence="8">
    <location>
        <position position="366"/>
    </location>
</feature>
<feature type="domain" description="Sulfatase N-terminal" evidence="7">
    <location>
        <begin position="26"/>
        <end position="361"/>
    </location>
</feature>
<keyword evidence="5" id="KW-0378">Hydrolase</keyword>
<dbReference type="SUPFAM" id="SSF53649">
    <property type="entry name" value="Alkaline phosphatase-like"/>
    <property type="match status" value="1"/>
</dbReference>
<dbReference type="CDD" id="cd16030">
    <property type="entry name" value="iduronate-2-sulfatase"/>
    <property type="match status" value="1"/>
</dbReference>
<dbReference type="PANTHER" id="PTHR45953">
    <property type="entry name" value="IDURONATE 2-SULFATASE"/>
    <property type="match status" value="1"/>
</dbReference>
<evidence type="ECO:0000256" key="4">
    <source>
        <dbReference type="ARBA" id="ARBA00022729"/>
    </source>
</evidence>
<evidence type="ECO:0000256" key="3">
    <source>
        <dbReference type="ARBA" id="ARBA00022723"/>
    </source>
</evidence>
<reference evidence="8" key="1">
    <citation type="submission" date="2018-05" db="EMBL/GenBank/DDBJ databases">
        <authorList>
            <person name="Lanie J.A."/>
            <person name="Ng W.-L."/>
            <person name="Kazmierczak K.M."/>
            <person name="Andrzejewski T.M."/>
            <person name="Davidsen T.M."/>
            <person name="Wayne K.J."/>
            <person name="Tettelin H."/>
            <person name="Glass J.I."/>
            <person name="Rusch D."/>
            <person name="Podicherti R."/>
            <person name="Tsui H.-C.T."/>
            <person name="Winkler M.E."/>
        </authorList>
    </citation>
    <scope>NUCLEOTIDE SEQUENCE</scope>
</reference>
<evidence type="ECO:0000313" key="8">
    <source>
        <dbReference type="EMBL" id="SVC45648.1"/>
    </source>
</evidence>
<comment type="similarity">
    <text evidence="2">Belongs to the sulfatase family.</text>
</comment>
<evidence type="ECO:0000256" key="6">
    <source>
        <dbReference type="ARBA" id="ARBA00022837"/>
    </source>
</evidence>
<dbReference type="InterPro" id="IPR017850">
    <property type="entry name" value="Alkaline_phosphatase_core_sf"/>
</dbReference>
<protein>
    <recommendedName>
        <fullName evidence="7">Sulfatase N-terminal domain-containing protein</fullName>
    </recommendedName>
</protein>
<dbReference type="PANTHER" id="PTHR45953:SF1">
    <property type="entry name" value="IDURONATE 2-SULFATASE"/>
    <property type="match status" value="1"/>
</dbReference>